<dbReference type="InterPro" id="IPR019657">
    <property type="entry name" value="ComFB"/>
</dbReference>
<gene>
    <name evidence="1" type="ORF">SC09_contig4orf00754</name>
</gene>
<evidence type="ECO:0000313" key="1">
    <source>
        <dbReference type="EMBL" id="KIU05835.1"/>
    </source>
</evidence>
<comment type="caution">
    <text evidence="1">The sequence shown here is derived from an EMBL/GenBank/DDBJ whole genome shotgun (WGS) entry which is preliminary data.</text>
</comment>
<dbReference type="Proteomes" id="UP000032247">
    <property type="component" value="Unassembled WGS sequence"/>
</dbReference>
<dbReference type="Pfam" id="PF10719">
    <property type="entry name" value="ComFB"/>
    <property type="match status" value="1"/>
</dbReference>
<dbReference type="STRING" id="483913.AN935_17835"/>
<organism evidence="1 2">
    <name type="scientific">Bacillus subtilis</name>
    <dbReference type="NCBI Taxonomy" id="1423"/>
    <lineage>
        <taxon>Bacteria</taxon>
        <taxon>Bacillati</taxon>
        <taxon>Bacillota</taxon>
        <taxon>Bacilli</taxon>
        <taxon>Bacillales</taxon>
        <taxon>Bacillaceae</taxon>
        <taxon>Bacillus</taxon>
    </lineage>
</organism>
<evidence type="ECO:0000313" key="2">
    <source>
        <dbReference type="Proteomes" id="UP000032247"/>
    </source>
</evidence>
<proteinExistence type="predicted"/>
<dbReference type="AlphaFoldDB" id="A0A0D1KBT5"/>
<evidence type="ECO:0008006" key="3">
    <source>
        <dbReference type="Google" id="ProtNLM"/>
    </source>
</evidence>
<accession>A0A0D1KBT5</accession>
<dbReference type="PATRIC" id="fig|1423.173.peg.4380"/>
<protein>
    <recommendedName>
        <fullName evidence="3">Competence protein ComFB</fullName>
    </recommendedName>
</protein>
<sequence>MLVNSKEIVMKELLDRYMDQLHMACTCQVCQNDVLALSLNKVSPSYVTDLKKIAYTKAELVDKQKNTAMPVILAESAAVVSESPSDLCQTKQEEAFIN</sequence>
<name>A0A0D1KBT5_BACIU</name>
<reference evidence="1 2" key="1">
    <citation type="submission" date="2014-12" db="EMBL/GenBank/DDBJ databases">
        <title>Comparative genome analysis of Bacillus coagulans HM-08, Clostridium butyricum HM-68, Bacillus subtilis HM-66 and Bacillus licheniformis BL-09.</title>
        <authorList>
            <person name="Zhang H."/>
        </authorList>
    </citation>
    <scope>NUCLEOTIDE SEQUENCE [LARGE SCALE GENOMIC DNA]</scope>
    <source>
        <strain evidence="1 2">HM-66</strain>
    </source>
</reference>
<dbReference type="RefSeq" id="WP_043858782.1">
    <property type="nucleotide sequence ID" value="NZ_CBCSGB010000004.1"/>
</dbReference>
<dbReference type="EMBL" id="JXBC01000013">
    <property type="protein sequence ID" value="KIU05835.1"/>
    <property type="molecule type" value="Genomic_DNA"/>
</dbReference>